<dbReference type="InterPro" id="IPR016047">
    <property type="entry name" value="M23ase_b-sheet_dom"/>
</dbReference>
<evidence type="ECO:0000256" key="1">
    <source>
        <dbReference type="SAM" id="Coils"/>
    </source>
</evidence>
<feature type="compositionally biased region" description="Polar residues" evidence="2">
    <location>
        <begin position="278"/>
        <end position="288"/>
    </location>
</feature>
<evidence type="ECO:0000256" key="2">
    <source>
        <dbReference type="SAM" id="MobiDB-lite"/>
    </source>
</evidence>
<gene>
    <name evidence="4" type="ORF">D0433_01075</name>
</gene>
<dbReference type="SUPFAM" id="SSF51261">
    <property type="entry name" value="Duplicated hybrid motif"/>
    <property type="match status" value="1"/>
</dbReference>
<name>A0A395M3A3_9BACT</name>
<evidence type="ECO:0000313" key="5">
    <source>
        <dbReference type="Proteomes" id="UP000266389"/>
    </source>
</evidence>
<dbReference type="GO" id="GO:0004222">
    <property type="term" value="F:metalloendopeptidase activity"/>
    <property type="evidence" value="ECO:0007669"/>
    <property type="project" value="TreeGrafter"/>
</dbReference>
<dbReference type="InterPro" id="IPR050570">
    <property type="entry name" value="Cell_wall_metabolism_enzyme"/>
</dbReference>
<dbReference type="Gene3D" id="6.10.250.3150">
    <property type="match status" value="1"/>
</dbReference>
<evidence type="ECO:0000259" key="3">
    <source>
        <dbReference type="Pfam" id="PF01551"/>
    </source>
</evidence>
<proteinExistence type="predicted"/>
<dbReference type="Gene3D" id="2.70.70.10">
    <property type="entry name" value="Glucose Permease (Domain IIA)"/>
    <property type="match status" value="1"/>
</dbReference>
<comment type="caution">
    <text evidence="4">The sequence shown here is derived from an EMBL/GenBank/DDBJ whole genome shotgun (WGS) entry which is preliminary data.</text>
</comment>
<dbReference type="PANTHER" id="PTHR21666:SF291">
    <property type="entry name" value="STAGE II SPORULATION PROTEIN Q"/>
    <property type="match status" value="1"/>
</dbReference>
<evidence type="ECO:0000313" key="4">
    <source>
        <dbReference type="EMBL" id="RFM25247.1"/>
    </source>
</evidence>
<protein>
    <recommendedName>
        <fullName evidence="3">M23ase beta-sheet core domain-containing protein</fullName>
    </recommendedName>
</protein>
<dbReference type="CDD" id="cd12797">
    <property type="entry name" value="M23_peptidase"/>
    <property type="match status" value="1"/>
</dbReference>
<keyword evidence="1" id="KW-0175">Coiled coil</keyword>
<accession>A0A395M3A3</accession>
<reference evidence="4 5" key="1">
    <citation type="journal article" date="2011" name="ISME J.">
        <title>Community ecology of hot spring cyanobacterial mats: predominant populations and their functional potential.</title>
        <authorList>
            <person name="Klatt C.G."/>
            <person name="Wood J.M."/>
            <person name="Rusch D.B."/>
            <person name="Bateson M.M."/>
            <person name="Hamamura N."/>
            <person name="Heidelberg J.F."/>
            <person name="Grossman A.R."/>
            <person name="Bhaya D."/>
            <person name="Cohan F.M."/>
            <person name="Kuhl M."/>
            <person name="Bryant D.A."/>
            <person name="Ward D.M."/>
        </authorList>
    </citation>
    <scope>NUCLEOTIDE SEQUENCE [LARGE SCALE GENOMIC DNA]</scope>
    <source>
        <strain evidence="4">OS</strain>
    </source>
</reference>
<feature type="domain" description="M23ase beta-sheet core" evidence="3">
    <location>
        <begin position="333"/>
        <end position="426"/>
    </location>
</feature>
<dbReference type="PANTHER" id="PTHR21666">
    <property type="entry name" value="PEPTIDASE-RELATED"/>
    <property type="match status" value="1"/>
</dbReference>
<dbReference type="Pfam" id="PF01551">
    <property type="entry name" value="Peptidase_M23"/>
    <property type="match status" value="1"/>
</dbReference>
<dbReference type="Proteomes" id="UP000266389">
    <property type="component" value="Unassembled WGS sequence"/>
</dbReference>
<organism evidence="4 5">
    <name type="scientific">Candidatus Thermochlorobacter aerophilus</name>
    <dbReference type="NCBI Taxonomy" id="1868324"/>
    <lineage>
        <taxon>Bacteria</taxon>
        <taxon>Pseudomonadati</taxon>
        <taxon>Chlorobiota</taxon>
        <taxon>Chlorobiia</taxon>
        <taxon>Chlorobiales</taxon>
        <taxon>Candidatus Thermochlorobacteriaceae</taxon>
        <taxon>Candidatus Thermochlorobacter</taxon>
    </lineage>
</organism>
<dbReference type="EMBL" id="PHFL01000007">
    <property type="protein sequence ID" value="RFM25247.1"/>
    <property type="molecule type" value="Genomic_DNA"/>
</dbReference>
<dbReference type="AlphaFoldDB" id="A0A395M3A3"/>
<dbReference type="InterPro" id="IPR011055">
    <property type="entry name" value="Dup_hybrid_motif"/>
</dbReference>
<feature type="coiled-coil region" evidence="1">
    <location>
        <begin position="27"/>
        <end position="124"/>
    </location>
</feature>
<sequence>MKRCSKIQQVGWIIVIVLFCSDCSFVLAQKKSELDMLREERRSNQAELKLLTEQIEQYETALKKISEKEKLSLQALETLERQLSVYQVVLKGLEKNQEKLSREIVLTKHALAAAEKDLQKMKEDFARYAVGIYKFGVRRNEEILFSSASLNQAIVRLEYIKRFEQAGKLKILDITRKKSQILALHDTLAARYQENRRLMEEKLRQTAAFEQRKKSREQLLAELQRNKKKLKEEIEARQNRVKTLTQEIQRLLALEEKAVQAERQRQLSEKAKLKAQPESGTTSKALSSENLPALGEAKTFEDYRGKLPWPVRNGVIVRAFGENVNKTLKIVTFNNGVDISVTKDAEVFAVAPGKVTQVSYLPTFGNIVIIRHIDGFITVYASLKEVRVAKGDAVQARQVIGTALSSQNGNAIVHFEVWQGKEKHNPEIWLAKN</sequence>
<feature type="region of interest" description="Disordered" evidence="2">
    <location>
        <begin position="268"/>
        <end position="288"/>
    </location>
</feature>